<feature type="transmembrane region" description="Helical" evidence="7">
    <location>
        <begin position="74"/>
        <end position="92"/>
    </location>
</feature>
<evidence type="ECO:0000256" key="5">
    <source>
        <dbReference type="ARBA" id="ARBA00022989"/>
    </source>
</evidence>
<keyword evidence="3" id="KW-1003">Cell membrane</keyword>
<evidence type="ECO:0000256" key="1">
    <source>
        <dbReference type="ARBA" id="ARBA00004651"/>
    </source>
</evidence>
<evidence type="ECO:0000256" key="2">
    <source>
        <dbReference type="ARBA" id="ARBA00022448"/>
    </source>
</evidence>
<dbReference type="InterPro" id="IPR005829">
    <property type="entry name" value="Sugar_transporter_CS"/>
</dbReference>
<dbReference type="RefSeq" id="WP_343783988.1">
    <property type="nucleotide sequence ID" value="NZ_BAAACZ010000019.1"/>
</dbReference>
<feature type="transmembrane region" description="Helical" evidence="7">
    <location>
        <begin position="98"/>
        <end position="121"/>
    </location>
</feature>
<evidence type="ECO:0000313" key="10">
    <source>
        <dbReference type="Proteomes" id="UP001500740"/>
    </source>
</evidence>
<dbReference type="InterPro" id="IPR036259">
    <property type="entry name" value="MFS_trans_sf"/>
</dbReference>
<dbReference type="PROSITE" id="PS00216">
    <property type="entry name" value="SUGAR_TRANSPORT_1"/>
    <property type="match status" value="1"/>
</dbReference>
<dbReference type="Proteomes" id="UP001500740">
    <property type="component" value="Unassembled WGS sequence"/>
</dbReference>
<feature type="transmembrane region" description="Helical" evidence="7">
    <location>
        <begin position="268"/>
        <end position="287"/>
    </location>
</feature>
<dbReference type="PANTHER" id="PTHR23517:SF3">
    <property type="entry name" value="INTEGRAL MEMBRANE TRANSPORT PROTEIN"/>
    <property type="match status" value="1"/>
</dbReference>
<feature type="transmembrane region" description="Helical" evidence="7">
    <location>
        <begin position="360"/>
        <end position="381"/>
    </location>
</feature>
<evidence type="ECO:0000256" key="3">
    <source>
        <dbReference type="ARBA" id="ARBA00022475"/>
    </source>
</evidence>
<feature type="transmembrane region" description="Helical" evidence="7">
    <location>
        <begin position="38"/>
        <end position="62"/>
    </location>
</feature>
<dbReference type="Pfam" id="PF07690">
    <property type="entry name" value="MFS_1"/>
    <property type="match status" value="2"/>
</dbReference>
<comment type="caution">
    <text evidence="9">The sequence shown here is derived from an EMBL/GenBank/DDBJ whole genome shotgun (WGS) entry which is preliminary data.</text>
</comment>
<feature type="transmembrane region" description="Helical" evidence="7">
    <location>
        <begin position="322"/>
        <end position="340"/>
    </location>
</feature>
<feature type="transmembrane region" description="Helical" evidence="7">
    <location>
        <begin position="12"/>
        <end position="32"/>
    </location>
</feature>
<feature type="transmembrane region" description="Helical" evidence="7">
    <location>
        <begin position="299"/>
        <end position="316"/>
    </location>
</feature>
<dbReference type="InterPro" id="IPR050171">
    <property type="entry name" value="MFS_Transporters"/>
</dbReference>
<evidence type="ECO:0000313" key="9">
    <source>
        <dbReference type="EMBL" id="GAA0467873.1"/>
    </source>
</evidence>
<organism evidence="9 10">
    <name type="scientific">Alkalibacillus silvisoli</name>
    <dbReference type="NCBI Taxonomy" id="392823"/>
    <lineage>
        <taxon>Bacteria</taxon>
        <taxon>Bacillati</taxon>
        <taxon>Bacillota</taxon>
        <taxon>Bacilli</taxon>
        <taxon>Bacillales</taxon>
        <taxon>Bacillaceae</taxon>
        <taxon>Alkalibacillus</taxon>
    </lineage>
</organism>
<feature type="domain" description="Major facilitator superfamily (MFS) profile" evidence="8">
    <location>
        <begin position="1"/>
        <end position="410"/>
    </location>
</feature>
<feature type="transmembrane region" description="Helical" evidence="7">
    <location>
        <begin position="387"/>
        <end position="405"/>
    </location>
</feature>
<protein>
    <submittedName>
        <fullName evidence="9">MFS transporter</fullName>
    </submittedName>
</protein>
<evidence type="ECO:0000256" key="4">
    <source>
        <dbReference type="ARBA" id="ARBA00022692"/>
    </source>
</evidence>
<evidence type="ECO:0000256" key="7">
    <source>
        <dbReference type="SAM" id="Phobius"/>
    </source>
</evidence>
<feature type="transmembrane region" description="Helical" evidence="7">
    <location>
        <begin position="206"/>
        <end position="230"/>
    </location>
</feature>
<dbReference type="EMBL" id="BAAACZ010000019">
    <property type="protein sequence ID" value="GAA0467873.1"/>
    <property type="molecule type" value="Genomic_DNA"/>
</dbReference>
<feature type="transmembrane region" description="Helical" evidence="7">
    <location>
        <begin position="167"/>
        <end position="186"/>
    </location>
</feature>
<evidence type="ECO:0000259" key="8">
    <source>
        <dbReference type="PROSITE" id="PS50850"/>
    </source>
</evidence>
<keyword evidence="10" id="KW-1185">Reference proteome</keyword>
<dbReference type="InterPro" id="IPR011701">
    <property type="entry name" value="MFS"/>
</dbReference>
<dbReference type="PANTHER" id="PTHR23517">
    <property type="entry name" value="RESISTANCE PROTEIN MDTM, PUTATIVE-RELATED-RELATED"/>
    <property type="match status" value="1"/>
</dbReference>
<proteinExistence type="predicted"/>
<comment type="subcellular location">
    <subcellularLocation>
        <location evidence="1">Cell membrane</location>
        <topology evidence="1">Multi-pass membrane protein</topology>
    </subcellularLocation>
</comment>
<sequence>MTITKLNPTIKIRLFLLLISTVSTMAVLPYIIIYFSGLVGTIITGILFLAVMFVNVLGSILGGYVSDKIGRKRIILLSEFIIFIGFVCAAFANSPLGTFPYATFVAFLVIQFSTGVGNPVYQALIIDISLPEERRVIYTYSYWIRNIGIAIGSMIGAFLFFNYIFPLFIGVAVASLCVFFITLLFIKETYTPAFEKVRENSYKSFLMFKAYIQILSHRFFAIFSIASLLIVSVEEQLTNYIGVRLANEIENPVPLAPFLLIEIDGVNLLGILKSTNTIIIVCFTILVTKQIKNCNDRSLLLIGLILFFGAYTVISISTTPYILIIAIIIASIGEMIHIPVKQTMLSNIVPDHARSTYMAAYSIAIMIGVSMAGVFLILSSWLPPSLLTFLIGSMGVWSTLLFFNLTKQESPLYNK</sequence>
<feature type="transmembrane region" description="Helical" evidence="7">
    <location>
        <begin position="142"/>
        <end position="161"/>
    </location>
</feature>
<keyword evidence="4 7" id="KW-0812">Transmembrane</keyword>
<dbReference type="Gene3D" id="1.20.1250.20">
    <property type="entry name" value="MFS general substrate transporter like domains"/>
    <property type="match status" value="1"/>
</dbReference>
<gene>
    <name evidence="9" type="ORF">GCM10008935_24780</name>
</gene>
<name>A0ABN1A594_9BACI</name>
<dbReference type="SUPFAM" id="SSF103473">
    <property type="entry name" value="MFS general substrate transporter"/>
    <property type="match status" value="1"/>
</dbReference>
<keyword evidence="6 7" id="KW-0472">Membrane</keyword>
<reference evidence="9 10" key="1">
    <citation type="journal article" date="2019" name="Int. J. Syst. Evol. Microbiol.">
        <title>The Global Catalogue of Microorganisms (GCM) 10K type strain sequencing project: providing services to taxonomists for standard genome sequencing and annotation.</title>
        <authorList>
            <consortium name="The Broad Institute Genomics Platform"/>
            <consortium name="The Broad Institute Genome Sequencing Center for Infectious Disease"/>
            <person name="Wu L."/>
            <person name="Ma J."/>
        </authorList>
    </citation>
    <scope>NUCLEOTIDE SEQUENCE [LARGE SCALE GENOMIC DNA]</scope>
    <source>
        <strain evidence="9 10">JCM 14193</strain>
    </source>
</reference>
<keyword evidence="2" id="KW-0813">Transport</keyword>
<accession>A0ABN1A594</accession>
<keyword evidence="5 7" id="KW-1133">Transmembrane helix</keyword>
<evidence type="ECO:0000256" key="6">
    <source>
        <dbReference type="ARBA" id="ARBA00023136"/>
    </source>
</evidence>
<dbReference type="PROSITE" id="PS50850">
    <property type="entry name" value="MFS"/>
    <property type="match status" value="1"/>
</dbReference>
<dbReference type="InterPro" id="IPR020846">
    <property type="entry name" value="MFS_dom"/>
</dbReference>